<proteinExistence type="predicted"/>
<organism evidence="1 2">
    <name type="scientific">Peribacillus loiseleuriae</name>
    <dbReference type="NCBI Taxonomy" id="1679170"/>
    <lineage>
        <taxon>Bacteria</taxon>
        <taxon>Bacillati</taxon>
        <taxon>Bacillota</taxon>
        <taxon>Bacilli</taxon>
        <taxon>Bacillales</taxon>
        <taxon>Bacillaceae</taxon>
        <taxon>Peribacillus</taxon>
    </lineage>
</organism>
<keyword evidence="2" id="KW-1185">Reference proteome</keyword>
<dbReference type="InterPro" id="IPR038765">
    <property type="entry name" value="Papain-like_cys_pep_sf"/>
</dbReference>
<evidence type="ECO:0000313" key="2">
    <source>
        <dbReference type="Proteomes" id="UP000037146"/>
    </source>
</evidence>
<dbReference type="PATRIC" id="fig|1679170.3.peg.2976"/>
<gene>
    <name evidence="1" type="ORF">AC625_13045</name>
</gene>
<accession>A0A0K9GUE5</accession>
<dbReference type="Proteomes" id="UP000037146">
    <property type="component" value="Unassembled WGS sequence"/>
</dbReference>
<dbReference type="Gene3D" id="3.90.1720.10">
    <property type="entry name" value="endopeptidase domain like (from Nostoc punctiforme)"/>
    <property type="match status" value="1"/>
</dbReference>
<comment type="caution">
    <text evidence="1">The sequence shown here is derived from an EMBL/GenBank/DDBJ whole genome shotgun (WGS) entry which is preliminary data.</text>
</comment>
<dbReference type="AlphaFoldDB" id="A0A0K9GUE5"/>
<dbReference type="RefSeq" id="WP_049681660.1">
    <property type="nucleotide sequence ID" value="NZ_LFZW01000001.1"/>
</dbReference>
<reference evidence="2" key="1">
    <citation type="submission" date="2015-07" db="EMBL/GenBank/DDBJ databases">
        <title>Genome sequencing project for genomic taxonomy and phylogenomics of Bacillus-like bacteria.</title>
        <authorList>
            <person name="Liu B."/>
            <person name="Wang J."/>
            <person name="Zhu Y."/>
            <person name="Liu G."/>
            <person name="Chen Q."/>
            <person name="Chen Z."/>
            <person name="Lan J."/>
            <person name="Che J."/>
            <person name="Ge C."/>
            <person name="Shi H."/>
            <person name="Pan Z."/>
            <person name="Liu X."/>
        </authorList>
    </citation>
    <scope>NUCLEOTIDE SEQUENCE [LARGE SCALE GENOMIC DNA]</scope>
    <source>
        <strain evidence="2">FJAT-27997</strain>
    </source>
</reference>
<name>A0A0K9GUE5_9BACI</name>
<dbReference type="SUPFAM" id="SSF54001">
    <property type="entry name" value="Cysteine proteinases"/>
    <property type="match status" value="1"/>
</dbReference>
<dbReference type="STRING" id="1679170.AC625_13045"/>
<evidence type="ECO:0000313" key="1">
    <source>
        <dbReference type="EMBL" id="KMY50309.1"/>
    </source>
</evidence>
<sequence>MKERKVYLLFTDTGTNFTKLIKLFTKQPYNHVSISFDGELREIFSFGRKKHDNPFIGGFVREQIAVGLFKKARCELYSFKVSELDYERMLCKVKQIEAEKNLYKYNLLGLFAILLNINFKRKNAFFCSQFVAMILNEKKHVIDKSPNMVTPQNLLALNSLELVYKGKLHLFPYQTKEIAGINNLELSFRSDFIGNAVDIS</sequence>
<dbReference type="EMBL" id="LFZW01000001">
    <property type="protein sequence ID" value="KMY50309.1"/>
    <property type="molecule type" value="Genomic_DNA"/>
</dbReference>
<protein>
    <submittedName>
        <fullName evidence="1">Uncharacterized protein</fullName>
    </submittedName>
</protein>